<dbReference type="InterPro" id="IPR029063">
    <property type="entry name" value="SAM-dependent_MTases_sf"/>
</dbReference>
<dbReference type="Proteomes" id="UP000095705">
    <property type="component" value="Unassembled WGS sequence"/>
</dbReference>
<dbReference type="Gene3D" id="3.40.366.10">
    <property type="entry name" value="Malonyl-Coenzyme A Acyl Carrier Protein, domain 2"/>
    <property type="match status" value="1"/>
</dbReference>
<dbReference type="STRING" id="36818.BGK67_32860"/>
<dbReference type="InterPro" id="IPR016036">
    <property type="entry name" value="Malonyl_transacylase_ACP-bd"/>
</dbReference>
<feature type="region of interest" description="Disordered" evidence="7">
    <location>
        <begin position="1"/>
        <end position="22"/>
    </location>
</feature>
<evidence type="ECO:0000313" key="10">
    <source>
        <dbReference type="Proteomes" id="UP000095705"/>
    </source>
</evidence>
<feature type="region of interest" description="Disordered" evidence="7">
    <location>
        <begin position="458"/>
        <end position="477"/>
    </location>
</feature>
<proteinExistence type="predicted"/>
<name>A0A1E5P032_9ACTN</name>
<dbReference type="InterPro" id="IPR014043">
    <property type="entry name" value="Acyl_transferase_dom"/>
</dbReference>
<dbReference type="SUPFAM" id="SSF53335">
    <property type="entry name" value="S-adenosyl-L-methionine-dependent methyltransferases"/>
    <property type="match status" value="1"/>
</dbReference>
<dbReference type="PANTHER" id="PTHR43775">
    <property type="entry name" value="FATTY ACID SYNTHASE"/>
    <property type="match status" value="1"/>
</dbReference>
<feature type="compositionally biased region" description="Low complexity" evidence="7">
    <location>
        <begin position="467"/>
        <end position="476"/>
    </location>
</feature>
<dbReference type="AlphaFoldDB" id="A0A1E5P032"/>
<dbReference type="Pfam" id="PF00698">
    <property type="entry name" value="Acyl_transf_1"/>
    <property type="match status" value="1"/>
</dbReference>
<dbReference type="SUPFAM" id="SSF47336">
    <property type="entry name" value="ACP-like"/>
    <property type="match status" value="1"/>
</dbReference>
<dbReference type="SUPFAM" id="SSF52151">
    <property type="entry name" value="FabD/lysophospholipase-like"/>
    <property type="match status" value="1"/>
</dbReference>
<dbReference type="RefSeq" id="WP_069924402.1">
    <property type="nucleotide sequence ID" value="NZ_MEHK01000002.1"/>
</dbReference>
<dbReference type="GO" id="GO:0006633">
    <property type="term" value="P:fatty acid biosynthetic process"/>
    <property type="evidence" value="ECO:0007669"/>
    <property type="project" value="TreeGrafter"/>
</dbReference>
<dbReference type="InterPro" id="IPR006342">
    <property type="entry name" value="FkbM_mtfrase"/>
</dbReference>
<dbReference type="NCBIfam" id="TIGR01444">
    <property type="entry name" value="fkbM_fam"/>
    <property type="match status" value="1"/>
</dbReference>
<keyword evidence="2" id="KW-0597">Phosphoprotein</keyword>
<evidence type="ECO:0000256" key="1">
    <source>
        <dbReference type="ARBA" id="ARBA00022450"/>
    </source>
</evidence>
<dbReference type="PANTHER" id="PTHR43775:SF51">
    <property type="entry name" value="INACTIVE PHENOLPHTHIOCEROL SYNTHESIS POLYKETIDE SYNTHASE TYPE I PKS1-RELATED"/>
    <property type="match status" value="1"/>
</dbReference>
<feature type="domain" description="Carrier" evidence="8">
    <location>
        <begin position="472"/>
        <end position="548"/>
    </location>
</feature>
<evidence type="ECO:0000313" key="9">
    <source>
        <dbReference type="EMBL" id="OEJ22351.1"/>
    </source>
</evidence>
<accession>A0A1E5P032</accession>
<keyword evidence="4" id="KW-0045">Antibiotic biosynthesis</keyword>
<dbReference type="Gene3D" id="1.10.1200.10">
    <property type="entry name" value="ACP-like"/>
    <property type="match status" value="1"/>
</dbReference>
<evidence type="ECO:0000256" key="3">
    <source>
        <dbReference type="ARBA" id="ARBA00022679"/>
    </source>
</evidence>
<keyword evidence="3" id="KW-0808">Transferase</keyword>
<dbReference type="PROSITE" id="PS50075">
    <property type="entry name" value="CARRIER"/>
    <property type="match status" value="1"/>
</dbReference>
<dbReference type="InterPro" id="IPR009081">
    <property type="entry name" value="PP-bd_ACP"/>
</dbReference>
<dbReference type="InterPro" id="IPR050091">
    <property type="entry name" value="PKS_NRPS_Biosynth_Enz"/>
</dbReference>
<evidence type="ECO:0000256" key="7">
    <source>
        <dbReference type="SAM" id="MobiDB-lite"/>
    </source>
</evidence>
<keyword evidence="6" id="KW-0012">Acyltransferase</keyword>
<dbReference type="InterPro" id="IPR001227">
    <property type="entry name" value="Ac_transferase_dom_sf"/>
</dbReference>
<dbReference type="Pfam" id="PF05050">
    <property type="entry name" value="Methyltransf_21"/>
    <property type="match status" value="1"/>
</dbReference>
<keyword evidence="5" id="KW-0511">Multifunctional enzyme</keyword>
<keyword evidence="10" id="KW-1185">Reference proteome</keyword>
<dbReference type="Gene3D" id="3.30.70.3290">
    <property type="match status" value="1"/>
</dbReference>
<keyword evidence="1" id="KW-0596">Phosphopantetheine</keyword>
<dbReference type="GO" id="GO:0031177">
    <property type="term" value="F:phosphopantetheine binding"/>
    <property type="evidence" value="ECO:0007669"/>
    <property type="project" value="InterPro"/>
</dbReference>
<evidence type="ECO:0000256" key="6">
    <source>
        <dbReference type="ARBA" id="ARBA00023315"/>
    </source>
</evidence>
<dbReference type="Gene3D" id="3.30.70.250">
    <property type="entry name" value="Malonyl-CoA ACP transacylase, ACP-binding"/>
    <property type="match status" value="1"/>
</dbReference>
<dbReference type="Pfam" id="PF00550">
    <property type="entry name" value="PP-binding"/>
    <property type="match status" value="1"/>
</dbReference>
<gene>
    <name evidence="9" type="ORF">BGK67_32860</name>
</gene>
<dbReference type="SUPFAM" id="SSF55048">
    <property type="entry name" value="Probable ACP-binding domain of malonyl-CoA ACP transacylase"/>
    <property type="match status" value="1"/>
</dbReference>
<dbReference type="SMART" id="SM00823">
    <property type="entry name" value="PKS_PP"/>
    <property type="match status" value="1"/>
</dbReference>
<dbReference type="SMART" id="SM00827">
    <property type="entry name" value="PKS_AT"/>
    <property type="match status" value="1"/>
</dbReference>
<organism evidence="9 10">
    <name type="scientific">Streptomyces subrutilus</name>
    <dbReference type="NCBI Taxonomy" id="36818"/>
    <lineage>
        <taxon>Bacteria</taxon>
        <taxon>Bacillati</taxon>
        <taxon>Actinomycetota</taxon>
        <taxon>Actinomycetes</taxon>
        <taxon>Kitasatosporales</taxon>
        <taxon>Streptomycetaceae</taxon>
        <taxon>Streptomyces</taxon>
    </lineage>
</organism>
<dbReference type="InterPro" id="IPR016035">
    <property type="entry name" value="Acyl_Trfase/lysoPLipase"/>
</dbReference>
<comment type="caution">
    <text evidence="9">The sequence shown here is derived from an EMBL/GenBank/DDBJ whole genome shotgun (WGS) entry which is preliminary data.</text>
</comment>
<dbReference type="GO" id="GO:0004312">
    <property type="term" value="F:fatty acid synthase activity"/>
    <property type="evidence" value="ECO:0007669"/>
    <property type="project" value="TreeGrafter"/>
</dbReference>
<sequence length="834" mass="89026">MTPNTITAEERHEAAGPPTGPLPFHLDLVSGTNGASLDAGLAALKGAAGAPAAAPVARRAVGAGAGSGAHRGAVLTGPEGPAELGAKETGRADAPLAFLFPGLGDHYLGMGRDLYRDFPVFRAEVDRCAELLAPDLGLDIREVIFPAGAGRAAASQAGDGAKAPAMDLRRMLGRDSGPVSAEERRLNATKLAQPALFVIEYALAGLWRSWGARPAVLTGYSLGEYVAATLAGVLSLKDALTLVARRAALIDALPQGAMLAVMLPEQDTVALLGPNLSLSAVNGDAFCVVAGPEQDIAALEASLRTREVVNRRVTTTHAFHSTMMEPVADELTALARTLTLNAPSIPYVSNVTGELITDEQATDPRYWARHLVSPVRFADGLRAIGEDHVLLEAGPGQTLASLATEVRGVGNGAVIASMRHPLERRSDTAVALKALGRLWLAGGAVDWTVHPAQDLATDGITAPAPAPAAAEGEPGATEQELHALWARLLKTEEQLPRDVSFFELGGNSLLATRLILRISRAFSVEPTLRQIYEWATLARTATALDALRAGRDPQEALAGDGSGSSHTGSSLARFRLPNGLMVSHQNEAETLHFYEDIFDHRVYAKNGITLPDGATVVDVGGNIGLFTLFAHYEAKDVTAYTFEPAPPLFELLSRNVAEHGVDARLFNIGISDTESEARFTFYPRSSGMSSFHPDEAEEKHNLRTIIANQREAGGDEAADQLAEYTEELMDVRFEAIEFTAKLRPLSAVIREQNIERIDLIKIDVQKSERQVIDGIADEDWPKIQQMVLEAHDADGEVARLVALLESRGFTAHAEQDELYAGTDIHNIYAVRGAR</sequence>
<dbReference type="GO" id="GO:0017000">
    <property type="term" value="P:antibiotic biosynthetic process"/>
    <property type="evidence" value="ECO:0007669"/>
    <property type="project" value="UniProtKB-KW"/>
</dbReference>
<protein>
    <recommendedName>
        <fullName evidence="8">Carrier domain-containing protein</fullName>
    </recommendedName>
</protein>
<dbReference type="EMBL" id="MEHK01000002">
    <property type="protein sequence ID" value="OEJ22351.1"/>
    <property type="molecule type" value="Genomic_DNA"/>
</dbReference>
<evidence type="ECO:0000256" key="2">
    <source>
        <dbReference type="ARBA" id="ARBA00022553"/>
    </source>
</evidence>
<dbReference type="InterPro" id="IPR036736">
    <property type="entry name" value="ACP-like_sf"/>
</dbReference>
<dbReference type="InterPro" id="IPR020806">
    <property type="entry name" value="PKS_PP-bd"/>
</dbReference>
<evidence type="ECO:0000256" key="5">
    <source>
        <dbReference type="ARBA" id="ARBA00023268"/>
    </source>
</evidence>
<dbReference type="Gene3D" id="3.40.50.150">
    <property type="entry name" value="Vaccinia Virus protein VP39"/>
    <property type="match status" value="1"/>
</dbReference>
<reference evidence="9 10" key="1">
    <citation type="submission" date="2016-08" db="EMBL/GenBank/DDBJ databases">
        <title>The complete genome of Streptomyces subrutilus 10-1-1.</title>
        <authorList>
            <person name="Chen X."/>
        </authorList>
    </citation>
    <scope>NUCLEOTIDE SEQUENCE [LARGE SCALE GENOMIC DNA]</scope>
    <source>
        <strain evidence="9 10">10-1-1</strain>
    </source>
</reference>
<evidence type="ECO:0000256" key="4">
    <source>
        <dbReference type="ARBA" id="ARBA00023194"/>
    </source>
</evidence>
<evidence type="ECO:0000259" key="8">
    <source>
        <dbReference type="PROSITE" id="PS50075"/>
    </source>
</evidence>